<feature type="domain" description="PCI" evidence="3">
    <location>
        <begin position="78"/>
        <end position="248"/>
    </location>
</feature>
<evidence type="ECO:0000313" key="4">
    <source>
        <dbReference type="EMBL" id="OSX80460.1"/>
    </source>
</evidence>
<keyword evidence="2" id="KW-0647">Proteasome</keyword>
<comment type="similarity">
    <text evidence="1">Belongs to the proteasome subunit S14 family.</text>
</comment>
<keyword evidence="5" id="KW-1185">Reference proteome</keyword>
<evidence type="ECO:0000313" key="5">
    <source>
        <dbReference type="Proteomes" id="UP000218209"/>
    </source>
</evidence>
<dbReference type="Gene3D" id="1.25.40.990">
    <property type="match status" value="1"/>
</dbReference>
<dbReference type="GO" id="GO:0008541">
    <property type="term" value="C:proteasome regulatory particle, lid subcomplex"/>
    <property type="evidence" value="ECO:0007669"/>
    <property type="project" value="TreeGrafter"/>
</dbReference>
<dbReference type="Proteomes" id="UP000218209">
    <property type="component" value="Unassembled WGS sequence"/>
</dbReference>
<dbReference type="GO" id="GO:0005829">
    <property type="term" value="C:cytosol"/>
    <property type="evidence" value="ECO:0007669"/>
    <property type="project" value="TreeGrafter"/>
</dbReference>
<dbReference type="PANTHER" id="PTHR12387">
    <property type="entry name" value="26S PROTEASOME NON-ATPASE REGULATORY SUBUNIT 8"/>
    <property type="match status" value="1"/>
</dbReference>
<organism evidence="4 5">
    <name type="scientific">Porphyra umbilicalis</name>
    <name type="common">Purple laver</name>
    <name type="synonym">Red alga</name>
    <dbReference type="NCBI Taxonomy" id="2786"/>
    <lineage>
        <taxon>Eukaryota</taxon>
        <taxon>Rhodophyta</taxon>
        <taxon>Bangiophyceae</taxon>
        <taxon>Bangiales</taxon>
        <taxon>Bangiaceae</taxon>
        <taxon>Porphyra</taxon>
    </lineage>
</organism>
<accession>A0A1X6PHW2</accession>
<proteinExistence type="inferred from homology"/>
<dbReference type="PROSITE" id="PS50250">
    <property type="entry name" value="PCI"/>
    <property type="match status" value="1"/>
</dbReference>
<evidence type="ECO:0000259" key="3">
    <source>
        <dbReference type="PROSITE" id="PS50250"/>
    </source>
</evidence>
<gene>
    <name evidence="4" type="ORF">BU14_0052s0073</name>
</gene>
<protein>
    <recommendedName>
        <fullName evidence="3">PCI domain-containing protein</fullName>
    </recommendedName>
</protein>
<evidence type="ECO:0000256" key="2">
    <source>
        <dbReference type="ARBA" id="ARBA00022942"/>
    </source>
</evidence>
<dbReference type="InterPro" id="IPR000717">
    <property type="entry name" value="PCI_dom"/>
</dbReference>
<dbReference type="EMBL" id="KV918775">
    <property type="protein sequence ID" value="OSX80460.1"/>
    <property type="molecule type" value="Genomic_DNA"/>
</dbReference>
<dbReference type="GO" id="GO:0005634">
    <property type="term" value="C:nucleus"/>
    <property type="evidence" value="ECO:0007669"/>
    <property type="project" value="TreeGrafter"/>
</dbReference>
<evidence type="ECO:0000256" key="1">
    <source>
        <dbReference type="ARBA" id="ARBA00009627"/>
    </source>
</evidence>
<dbReference type="PANTHER" id="PTHR12387:SF0">
    <property type="entry name" value="26S PROTEASOME NON-ATPASE REGULATORY SUBUNIT 8"/>
    <property type="match status" value="1"/>
</dbReference>
<sequence length="265" mass="29472">MTTNVRSGLADLRKELESPKPDLARCKKLLVQLKIALTQLAGLQPGATLTADAVSELELARDVYETAVHLSILTEDIPSFERHVSLVKSYYFDYANVLPTSARAGHLLGLNLMRLIAQNRIAEFHTELELVPTELRTDSHVAYALRLEQQLTDGAYATILANASDVPDASFQFFMDTLCVTARKETADCAERAYEVLDKTTLCRLLSLDDEEDVDTLAMERGWVVDGSTIRFGGDDSGEAAVDLELSMDLIKRNMEYAKELERIV</sequence>
<dbReference type="InterPro" id="IPR006746">
    <property type="entry name" value="26S_Psome_Rpn12"/>
</dbReference>
<dbReference type="OrthoDB" id="8775810at2759"/>
<name>A0A1X6PHW2_PORUM</name>
<dbReference type="AlphaFoldDB" id="A0A1X6PHW2"/>
<dbReference type="GO" id="GO:0043161">
    <property type="term" value="P:proteasome-mediated ubiquitin-dependent protein catabolic process"/>
    <property type="evidence" value="ECO:0007669"/>
    <property type="project" value="TreeGrafter"/>
</dbReference>
<reference evidence="4 5" key="1">
    <citation type="submission" date="2017-03" db="EMBL/GenBank/DDBJ databases">
        <title>WGS assembly of Porphyra umbilicalis.</title>
        <authorList>
            <person name="Brawley S.H."/>
            <person name="Blouin N.A."/>
            <person name="Ficko-Blean E."/>
            <person name="Wheeler G.L."/>
            <person name="Lohr M."/>
            <person name="Goodson H.V."/>
            <person name="Jenkins J.W."/>
            <person name="Blaby-Haas C.E."/>
            <person name="Helliwell K.E."/>
            <person name="Chan C."/>
            <person name="Marriage T."/>
            <person name="Bhattacharya D."/>
            <person name="Klein A.S."/>
            <person name="Badis Y."/>
            <person name="Brodie J."/>
            <person name="Cao Y."/>
            <person name="Collen J."/>
            <person name="Dittami S.M."/>
            <person name="Gachon C.M."/>
            <person name="Green B.R."/>
            <person name="Karpowicz S."/>
            <person name="Kim J.W."/>
            <person name="Kudahl U."/>
            <person name="Lin S."/>
            <person name="Michel G."/>
            <person name="Mittag M."/>
            <person name="Olson B.J."/>
            <person name="Pangilinan J."/>
            <person name="Peng Y."/>
            <person name="Qiu H."/>
            <person name="Shu S."/>
            <person name="Singer J.T."/>
            <person name="Smith A.G."/>
            <person name="Sprecher B.N."/>
            <person name="Wagner V."/>
            <person name="Wang W."/>
            <person name="Wang Z.-Y."/>
            <person name="Yan J."/>
            <person name="Yarish C."/>
            <person name="Zoeuner-Riek S."/>
            <person name="Zhuang Y."/>
            <person name="Zou Y."/>
            <person name="Lindquist E.A."/>
            <person name="Grimwood J."/>
            <person name="Barry K."/>
            <person name="Rokhsar D.S."/>
            <person name="Schmutz J."/>
            <person name="Stiller J.W."/>
            <person name="Grossman A.R."/>
            <person name="Prochnik S.E."/>
        </authorList>
    </citation>
    <scope>NUCLEOTIDE SEQUENCE [LARGE SCALE GENOMIC DNA]</scope>
    <source>
        <strain evidence="4">4086291</strain>
    </source>
</reference>
<dbReference type="InterPro" id="IPR033464">
    <property type="entry name" value="CSN8_PSD8_EIF3K"/>
</dbReference>
<dbReference type="Pfam" id="PF10075">
    <property type="entry name" value="CSN8_PSD8_EIF3K"/>
    <property type="match status" value="1"/>
</dbReference>